<dbReference type="Proteomes" id="UP001386437">
    <property type="component" value="Unassembled WGS sequence"/>
</dbReference>
<protein>
    <recommendedName>
        <fullName evidence="3">Transglycosylase SLT domain-containing protein</fullName>
    </recommendedName>
</protein>
<evidence type="ECO:0008006" key="3">
    <source>
        <dbReference type="Google" id="ProtNLM"/>
    </source>
</evidence>
<comment type="caution">
    <text evidence="1">The sequence shown here is derived from an EMBL/GenBank/DDBJ whole genome shotgun (WGS) entry which is preliminary data.</text>
</comment>
<name>A0ABU8ITI8_9BURK</name>
<evidence type="ECO:0000313" key="2">
    <source>
        <dbReference type="Proteomes" id="UP001386437"/>
    </source>
</evidence>
<dbReference type="RefSeq" id="WP_336598860.1">
    <property type="nucleotide sequence ID" value="NZ_JACFYJ010000024.1"/>
</dbReference>
<dbReference type="EMBL" id="JACFYJ010000024">
    <property type="protein sequence ID" value="MEI5998738.1"/>
    <property type="molecule type" value="Genomic_DNA"/>
</dbReference>
<proteinExistence type="predicted"/>
<accession>A0ABU8ITI8</accession>
<evidence type="ECO:0000313" key="1">
    <source>
        <dbReference type="EMBL" id="MEI5998738.1"/>
    </source>
</evidence>
<organism evidence="1 2">
    <name type="scientific">Paraburkholderia bengalensis</name>
    <dbReference type="NCBI Taxonomy" id="2747562"/>
    <lineage>
        <taxon>Bacteria</taxon>
        <taxon>Pseudomonadati</taxon>
        <taxon>Pseudomonadota</taxon>
        <taxon>Betaproteobacteria</taxon>
        <taxon>Burkholderiales</taxon>
        <taxon>Burkholderiaceae</taxon>
        <taxon>Paraburkholderia</taxon>
    </lineage>
</organism>
<keyword evidence="2" id="KW-1185">Reference proteome</keyword>
<sequence>MARFSLCIVAHAIRSKDVDLMILIGYNLSNRTGFAMHQTLGVYRDMAAREWARRACTICVRPCPKANPACPPMHPFHVVARGRNAARA</sequence>
<gene>
    <name evidence="1" type="ORF">H3V53_16440</name>
</gene>
<reference evidence="1 2" key="1">
    <citation type="journal article" date="2022" name="Arch. Microbiol.">
        <title>Paraburkholderia bengalensis sp. nov. isolated from roots of Oryza sativa, IR64.</title>
        <authorList>
            <person name="Nag P."/>
            <person name="Mondal N."/>
            <person name="Sarkar J."/>
            <person name="Das S."/>
        </authorList>
    </citation>
    <scope>NUCLEOTIDE SEQUENCE [LARGE SCALE GENOMIC DNA]</scope>
    <source>
        <strain evidence="1 2">IR64_4_BI</strain>
    </source>
</reference>